<name>A0ACB9BJ83_CICIN</name>
<reference evidence="2" key="1">
    <citation type="journal article" date="2022" name="Mol. Ecol. Resour.">
        <title>The genomes of chicory, endive, great burdock and yacon provide insights into Asteraceae palaeo-polyploidization history and plant inulin production.</title>
        <authorList>
            <person name="Fan W."/>
            <person name="Wang S."/>
            <person name="Wang H."/>
            <person name="Wang A."/>
            <person name="Jiang F."/>
            <person name="Liu H."/>
            <person name="Zhao H."/>
            <person name="Xu D."/>
            <person name="Zhang Y."/>
        </authorList>
    </citation>
    <scope>NUCLEOTIDE SEQUENCE [LARGE SCALE GENOMIC DNA]</scope>
    <source>
        <strain evidence="2">cv. Punajuju</strain>
    </source>
</reference>
<reference evidence="1 2" key="2">
    <citation type="journal article" date="2022" name="Mol. Ecol. Resour.">
        <title>The genomes of chicory, endive, great burdock and yacon provide insights into Asteraceae paleo-polyploidization history and plant inulin production.</title>
        <authorList>
            <person name="Fan W."/>
            <person name="Wang S."/>
            <person name="Wang H."/>
            <person name="Wang A."/>
            <person name="Jiang F."/>
            <person name="Liu H."/>
            <person name="Zhao H."/>
            <person name="Xu D."/>
            <person name="Zhang Y."/>
        </authorList>
    </citation>
    <scope>NUCLEOTIDE SEQUENCE [LARGE SCALE GENOMIC DNA]</scope>
    <source>
        <strain evidence="2">cv. Punajuju</strain>
        <tissue evidence="1">Leaves</tissue>
    </source>
</reference>
<evidence type="ECO:0000313" key="1">
    <source>
        <dbReference type="EMBL" id="KAI3722067.1"/>
    </source>
</evidence>
<accession>A0ACB9BJ83</accession>
<proteinExistence type="predicted"/>
<dbReference type="EMBL" id="CM042014">
    <property type="protein sequence ID" value="KAI3722067.1"/>
    <property type="molecule type" value="Genomic_DNA"/>
</dbReference>
<dbReference type="Proteomes" id="UP001055811">
    <property type="component" value="Linkage Group LG06"/>
</dbReference>
<comment type="caution">
    <text evidence="1">The sequence shown here is derived from an EMBL/GenBank/DDBJ whole genome shotgun (WGS) entry which is preliminary data.</text>
</comment>
<keyword evidence="2" id="KW-1185">Reference proteome</keyword>
<organism evidence="1 2">
    <name type="scientific">Cichorium intybus</name>
    <name type="common">Chicory</name>
    <dbReference type="NCBI Taxonomy" id="13427"/>
    <lineage>
        <taxon>Eukaryota</taxon>
        <taxon>Viridiplantae</taxon>
        <taxon>Streptophyta</taxon>
        <taxon>Embryophyta</taxon>
        <taxon>Tracheophyta</taxon>
        <taxon>Spermatophyta</taxon>
        <taxon>Magnoliopsida</taxon>
        <taxon>eudicotyledons</taxon>
        <taxon>Gunneridae</taxon>
        <taxon>Pentapetalae</taxon>
        <taxon>asterids</taxon>
        <taxon>campanulids</taxon>
        <taxon>Asterales</taxon>
        <taxon>Asteraceae</taxon>
        <taxon>Cichorioideae</taxon>
        <taxon>Cichorieae</taxon>
        <taxon>Cichoriinae</taxon>
        <taxon>Cichorium</taxon>
    </lineage>
</organism>
<evidence type="ECO:0000313" key="2">
    <source>
        <dbReference type="Proteomes" id="UP001055811"/>
    </source>
</evidence>
<gene>
    <name evidence="1" type="ORF">L2E82_33092</name>
</gene>
<protein>
    <submittedName>
        <fullName evidence="1">Uncharacterized protein</fullName>
    </submittedName>
</protein>
<sequence>MPTNPQTITWILDKYSKFHRYSPAAVMENLLGRNTRGSGDEGEVEGAMEKEERWEKESVKYHVLKYIAHIYSEIKYTNSRVSPTNNSVILQIFW</sequence>